<dbReference type="InterPro" id="IPR039428">
    <property type="entry name" value="NUOK/Mnh_C1-like"/>
</dbReference>
<sequence>MWILLFMMVSGLLSFCFSFKHFLLMLISLEWMMLTLFLMIFYSYMMLNYEFYFMLYFLVFMVCEGVLGLSILVNIVRTHSNDYISCISVLKW</sequence>
<organism evidence="12">
    <name type="scientific">Megaris sp</name>
    <dbReference type="NCBI Taxonomy" id="2931300"/>
    <lineage>
        <taxon>Eukaryota</taxon>
        <taxon>Metazoa</taxon>
        <taxon>Ecdysozoa</taxon>
        <taxon>Arthropoda</taxon>
        <taxon>Hexapoda</taxon>
        <taxon>Insecta</taxon>
        <taxon>Pterygota</taxon>
        <taxon>Neoptera</taxon>
        <taxon>Paraneoptera</taxon>
        <taxon>Hemiptera</taxon>
        <taxon>Heteroptera</taxon>
        <taxon>Panheteroptera</taxon>
        <taxon>Pentatomomorpha</taxon>
        <taxon>Pentatomoidea</taxon>
        <taxon>Megarididae</taxon>
        <taxon>Megaris</taxon>
    </lineage>
</organism>
<geneLocation type="mitochondrion" evidence="12"/>
<dbReference type="EMBL" id="MW619639">
    <property type="protein sequence ID" value="UPL65217.1"/>
    <property type="molecule type" value="Genomic_DNA"/>
</dbReference>
<dbReference type="GO" id="GO:0008137">
    <property type="term" value="F:NADH dehydrogenase (ubiquinone) activity"/>
    <property type="evidence" value="ECO:0007669"/>
    <property type="project" value="UniProtKB-EC"/>
</dbReference>
<proteinExistence type="inferred from homology"/>
<dbReference type="GO" id="GO:0016020">
    <property type="term" value="C:membrane"/>
    <property type="evidence" value="ECO:0007669"/>
    <property type="project" value="UniProtKB-SubCell"/>
</dbReference>
<evidence type="ECO:0000256" key="9">
    <source>
        <dbReference type="ARBA" id="ARBA00031586"/>
    </source>
</evidence>
<evidence type="ECO:0000313" key="12">
    <source>
        <dbReference type="EMBL" id="UPL65217.1"/>
    </source>
</evidence>
<dbReference type="Pfam" id="PF00420">
    <property type="entry name" value="Oxidored_q2"/>
    <property type="match status" value="1"/>
</dbReference>
<feature type="transmembrane region" description="Helical" evidence="11">
    <location>
        <begin position="54"/>
        <end position="76"/>
    </location>
</feature>
<keyword evidence="5" id="KW-1278">Translocase</keyword>
<evidence type="ECO:0000256" key="11">
    <source>
        <dbReference type="SAM" id="Phobius"/>
    </source>
</evidence>
<evidence type="ECO:0000256" key="7">
    <source>
        <dbReference type="ARBA" id="ARBA00023027"/>
    </source>
</evidence>
<comment type="catalytic activity">
    <reaction evidence="10">
        <text>a ubiquinone + NADH + 5 H(+)(in) = a ubiquinol + NAD(+) + 4 H(+)(out)</text>
        <dbReference type="Rhea" id="RHEA:29091"/>
        <dbReference type="Rhea" id="RHEA-COMP:9565"/>
        <dbReference type="Rhea" id="RHEA-COMP:9566"/>
        <dbReference type="ChEBI" id="CHEBI:15378"/>
        <dbReference type="ChEBI" id="CHEBI:16389"/>
        <dbReference type="ChEBI" id="CHEBI:17976"/>
        <dbReference type="ChEBI" id="CHEBI:57540"/>
        <dbReference type="ChEBI" id="CHEBI:57945"/>
        <dbReference type="EC" id="7.1.1.2"/>
    </reaction>
</comment>
<dbReference type="Gene3D" id="1.10.287.3510">
    <property type="match status" value="1"/>
</dbReference>
<evidence type="ECO:0000256" key="2">
    <source>
        <dbReference type="ARBA" id="ARBA00010519"/>
    </source>
</evidence>
<evidence type="ECO:0000256" key="8">
    <source>
        <dbReference type="ARBA" id="ARBA00023136"/>
    </source>
</evidence>
<dbReference type="AlphaFoldDB" id="A0A8T9ZXD8"/>
<protein>
    <recommendedName>
        <fullName evidence="3">NADH-ubiquinone oxidoreductase chain 4L</fullName>
    </recommendedName>
    <alternativeName>
        <fullName evidence="9">NADH dehydrogenase subunit 4L</fullName>
    </alternativeName>
</protein>
<evidence type="ECO:0000256" key="10">
    <source>
        <dbReference type="ARBA" id="ARBA00049551"/>
    </source>
</evidence>
<comment type="similarity">
    <text evidence="2">Belongs to the complex I subunit 4L family.</text>
</comment>
<feature type="transmembrane region" description="Helical" evidence="11">
    <location>
        <begin position="28"/>
        <end position="47"/>
    </location>
</feature>
<keyword evidence="6 11" id="KW-1133">Transmembrane helix</keyword>
<reference evidence="12" key="1">
    <citation type="journal article" date="2022" name="Cladistics">
        <title>Diversification of the phytophagous lineages of true bugs (Insecta: Hemiptera: Heteroptera) shortly after that of the flowering plants.</title>
        <authorList>
            <person name="Ye F."/>
            <person name="Kment P."/>
            <person name="Redei D."/>
            <person name="Luo J.Y."/>
            <person name="Wang Y.H."/>
            <person name="Kuechler S.M."/>
            <person name="Zhang W.W."/>
            <person name="Chen P.P."/>
            <person name="Wu H.Y."/>
            <person name="Wu Y.Z."/>
            <person name="Sun X.Y."/>
            <person name="Ding L."/>
            <person name="Wang Y.R."/>
            <person name="Xie Q."/>
        </authorList>
    </citation>
    <scope>NUCLEOTIDE SEQUENCE</scope>
</reference>
<accession>A0A8T9ZXD8</accession>
<keyword evidence="12" id="KW-0496">Mitochondrion</keyword>
<evidence type="ECO:0000256" key="1">
    <source>
        <dbReference type="ARBA" id="ARBA00004141"/>
    </source>
</evidence>
<evidence type="ECO:0000256" key="4">
    <source>
        <dbReference type="ARBA" id="ARBA00022692"/>
    </source>
</evidence>
<keyword evidence="4 11" id="KW-0812">Transmembrane</keyword>
<evidence type="ECO:0000256" key="3">
    <source>
        <dbReference type="ARBA" id="ARBA00016612"/>
    </source>
</evidence>
<comment type="subcellular location">
    <subcellularLocation>
        <location evidence="1">Membrane</location>
        <topology evidence="1">Multi-pass membrane protein</topology>
    </subcellularLocation>
</comment>
<keyword evidence="8 11" id="KW-0472">Membrane</keyword>
<evidence type="ECO:0000256" key="6">
    <source>
        <dbReference type="ARBA" id="ARBA00022989"/>
    </source>
</evidence>
<evidence type="ECO:0000256" key="5">
    <source>
        <dbReference type="ARBA" id="ARBA00022967"/>
    </source>
</evidence>
<name>A0A8T9ZXD8_9HEMI</name>
<keyword evidence="7" id="KW-0520">NAD</keyword>